<proteinExistence type="predicted"/>
<dbReference type="GO" id="GO:0016491">
    <property type="term" value="F:oxidoreductase activity"/>
    <property type="evidence" value="ECO:0007669"/>
    <property type="project" value="UniProtKB-KW"/>
</dbReference>
<keyword evidence="1" id="KW-0812">Transmembrane</keyword>
<dbReference type="EC" id="1.10.3.-" evidence="2"/>
<feature type="transmembrane region" description="Helical" evidence="1">
    <location>
        <begin position="12"/>
        <end position="30"/>
    </location>
</feature>
<evidence type="ECO:0000313" key="3">
    <source>
        <dbReference type="Proteomes" id="UP000059188"/>
    </source>
</evidence>
<feature type="transmembrane region" description="Helical" evidence="1">
    <location>
        <begin position="42"/>
        <end position="63"/>
    </location>
</feature>
<reference evidence="2 3" key="1">
    <citation type="submission" date="2014-11" db="EMBL/GenBank/DDBJ databases">
        <authorList>
            <person name="Wibberg Daniel"/>
        </authorList>
    </citation>
    <scope>NUCLEOTIDE SEQUENCE [LARGE SCALE GENOMIC DNA]</scope>
    <source>
        <strain evidence="2">Rhizoctonia solani AG1-IB 7/3/14</strain>
    </source>
</reference>
<dbReference type="EMBL" id="LN679145">
    <property type="protein sequence ID" value="CEL60380.1"/>
    <property type="molecule type" value="Genomic_DNA"/>
</dbReference>
<feature type="transmembrane region" description="Helical" evidence="1">
    <location>
        <begin position="187"/>
        <end position="204"/>
    </location>
</feature>
<dbReference type="OrthoDB" id="3227921at2759"/>
<organism evidence="2 3">
    <name type="scientific">Thanatephorus cucumeris (strain AG1-IB / isolate 7/3/14)</name>
    <name type="common">Lettuce bottom rot fungus</name>
    <name type="synonym">Rhizoctonia solani</name>
    <dbReference type="NCBI Taxonomy" id="1108050"/>
    <lineage>
        <taxon>Eukaryota</taxon>
        <taxon>Fungi</taxon>
        <taxon>Dikarya</taxon>
        <taxon>Basidiomycota</taxon>
        <taxon>Agaricomycotina</taxon>
        <taxon>Agaricomycetes</taxon>
        <taxon>Cantharellales</taxon>
        <taxon>Ceratobasidiaceae</taxon>
        <taxon>Rhizoctonia</taxon>
        <taxon>Rhizoctonia solani AG-1</taxon>
    </lineage>
</organism>
<evidence type="ECO:0000256" key="1">
    <source>
        <dbReference type="SAM" id="Phobius"/>
    </source>
</evidence>
<feature type="transmembrane region" description="Helical" evidence="1">
    <location>
        <begin position="83"/>
        <end position="102"/>
    </location>
</feature>
<name>A0A0B7FRR4_THACB</name>
<dbReference type="Proteomes" id="UP000059188">
    <property type="component" value="Unassembled WGS sequence"/>
</dbReference>
<keyword evidence="3" id="KW-1185">Reference proteome</keyword>
<gene>
    <name evidence="2" type="primary">cyoB</name>
    <name evidence="2" type="ORF">RSOLAG1IB_09598</name>
</gene>
<protein>
    <submittedName>
        <fullName evidence="2">Monovalent cation:H+ antiporter-2, CPA2 family</fullName>
        <ecNumber evidence="2">1.10.3.-</ecNumber>
    </submittedName>
</protein>
<accession>A0A0B7FRR4</accession>
<evidence type="ECO:0000313" key="2">
    <source>
        <dbReference type="EMBL" id="CEL60380.1"/>
    </source>
</evidence>
<keyword evidence="2" id="KW-0560">Oxidoreductase</keyword>
<keyword evidence="1" id="KW-0472">Membrane</keyword>
<dbReference type="AlphaFoldDB" id="A0A0B7FRR4"/>
<sequence>MYSFTGEYAKLTPLWPMLAAWVLAIVNDVYMLTIDMNRGHTYIGCLGTQVVVSAIISLDMVVAETIYSINTRSTSLDQIVNGLGLLCSIIHLVMMLSTTALFRSRYQMTWMYLWKLNTKDAFLDATKLGKIDDRRLSIVGFPRKEGISHRKMMSMSGRRISKFFRELLFRRINSVETKRYALARNSFAVLAMGILVFRVITAFIQTQNKFSTRVSFRTCGPRWSDSRKVQILMQFGPTYSQGSDQEIKAEVWAESAKDGSIEVCRATNVTDNLGYSPFSLLLYTCDSAKNSGWLSGPVTYHLTIGSANGSVLALNKMPFISLMNEGGEIDNVPSGNVGPYYATPWQLNPGYHTEAEAGFLSRGFISSSAWRDLILDSDPEYAYVSVYPIGISATRPLQNSTIATARLRATFKPALRYLQSRDAFDAAHWQSDSFRHVLPFSPDVYGDGCDFVEDYRSGTILDILGSVGGLFAILQAVHVLLFGKPLFWGLMGTKLINPFGFIGSFGSENFRRRLHEKYGREPTKDNPDTIQTAAFLRDYVVDFGHLQTPLGQSREEVITKATEGRADTVDSQTPLMLMTHRGGTLNIKGKFQDEFCSSPATMRTRRNSMV</sequence>
<keyword evidence="1" id="KW-1133">Transmembrane helix</keyword>